<dbReference type="Gene3D" id="3.40.30.10">
    <property type="entry name" value="Glutaredoxin"/>
    <property type="match status" value="1"/>
</dbReference>
<keyword evidence="2" id="KW-0249">Electron transport</keyword>
<dbReference type="Pfam" id="PF00085">
    <property type="entry name" value="Thioredoxin"/>
    <property type="match status" value="1"/>
</dbReference>
<organism evidence="7 8">
    <name type="scientific">Methylocapsa polymorpha</name>
    <dbReference type="NCBI Taxonomy" id="3080828"/>
    <lineage>
        <taxon>Bacteria</taxon>
        <taxon>Pseudomonadati</taxon>
        <taxon>Pseudomonadota</taxon>
        <taxon>Alphaproteobacteria</taxon>
        <taxon>Hyphomicrobiales</taxon>
        <taxon>Beijerinckiaceae</taxon>
        <taxon>Methylocapsa</taxon>
    </lineage>
</organism>
<evidence type="ECO:0000256" key="5">
    <source>
        <dbReference type="SAM" id="MobiDB-lite"/>
    </source>
</evidence>
<keyword evidence="8" id="KW-1185">Reference proteome</keyword>
<dbReference type="EMBL" id="CP136862">
    <property type="protein sequence ID" value="WOJ90658.1"/>
    <property type="molecule type" value="Genomic_DNA"/>
</dbReference>
<dbReference type="CDD" id="cd02947">
    <property type="entry name" value="TRX_family"/>
    <property type="match status" value="1"/>
</dbReference>
<dbReference type="InterPro" id="IPR013766">
    <property type="entry name" value="Thioredoxin_domain"/>
</dbReference>
<dbReference type="PRINTS" id="PR00421">
    <property type="entry name" value="THIOREDOXIN"/>
</dbReference>
<dbReference type="Proteomes" id="UP001626536">
    <property type="component" value="Chromosome"/>
</dbReference>
<dbReference type="Pfam" id="PF14561">
    <property type="entry name" value="TPR_20"/>
    <property type="match status" value="1"/>
</dbReference>
<dbReference type="PROSITE" id="PS00194">
    <property type="entry name" value="THIOREDOXIN_1"/>
    <property type="match status" value="1"/>
</dbReference>
<reference evidence="7 8" key="1">
    <citation type="submission" date="2023-10" db="EMBL/GenBank/DDBJ databases">
        <title>Novel methanotroph of the genus Methylocapsa from a subarctic wetland.</title>
        <authorList>
            <person name="Belova S.E."/>
            <person name="Oshkin I.Y."/>
            <person name="Miroshnikov K."/>
            <person name="Dedysh S.N."/>
        </authorList>
    </citation>
    <scope>NUCLEOTIDE SEQUENCE [LARGE SCALE GENOMIC DNA]</scope>
    <source>
        <strain evidence="7 8">RX1</strain>
    </source>
</reference>
<keyword evidence="3" id="KW-1015">Disulfide bond</keyword>
<dbReference type="InterPro" id="IPR011990">
    <property type="entry name" value="TPR-like_helical_dom_sf"/>
</dbReference>
<keyword evidence="4" id="KW-0676">Redox-active center</keyword>
<accession>A0ABZ0HTW6</accession>
<dbReference type="PANTHER" id="PTHR45663">
    <property type="entry name" value="GEO12009P1"/>
    <property type="match status" value="1"/>
</dbReference>
<proteinExistence type="predicted"/>
<dbReference type="Gene3D" id="1.25.40.10">
    <property type="entry name" value="Tetratricopeptide repeat domain"/>
    <property type="match status" value="2"/>
</dbReference>
<evidence type="ECO:0000313" key="7">
    <source>
        <dbReference type="EMBL" id="WOJ90658.1"/>
    </source>
</evidence>
<gene>
    <name evidence="7" type="ORF">RZS28_05030</name>
</gene>
<keyword evidence="1" id="KW-0813">Transport</keyword>
<dbReference type="SUPFAM" id="SSF52833">
    <property type="entry name" value="Thioredoxin-like"/>
    <property type="match status" value="1"/>
</dbReference>
<name>A0ABZ0HTW6_9HYPH</name>
<dbReference type="PANTHER" id="PTHR45663:SF11">
    <property type="entry name" value="GEO12009P1"/>
    <property type="match status" value="1"/>
</dbReference>
<dbReference type="PROSITE" id="PS51352">
    <property type="entry name" value="THIOREDOXIN_2"/>
    <property type="match status" value="1"/>
</dbReference>
<dbReference type="Pfam" id="PF14559">
    <property type="entry name" value="TPR_19"/>
    <property type="match status" value="1"/>
</dbReference>
<evidence type="ECO:0000259" key="6">
    <source>
        <dbReference type="PROSITE" id="PS51352"/>
    </source>
</evidence>
<evidence type="ECO:0000313" key="8">
    <source>
        <dbReference type="Proteomes" id="UP001626536"/>
    </source>
</evidence>
<dbReference type="RefSeq" id="WP_407340243.1">
    <property type="nucleotide sequence ID" value="NZ_CP136862.1"/>
</dbReference>
<sequence>MAGIYGLDAGQAKPQDAAEAQPTPLVKDVSTASFGVDVITESARQPVLVDFWAPWCEPCKQLAPILEKVVKAAGGRVKLVKMNIDEHPQIPGRLGVRSIPAVIAFQRSQPVDGFMGALPESQVRSFVERLVGPLDDGVDLLAEAEALLAAGDAAAAAEIYAAIIAEDPGNLAAIAGLAKIFVAAGEIESAKTILASVPAAGERDPAIIAAKAALDLAEQAASVGDVFDLTRRIEADPADYQARFDFAVLLNAENRREEAAGALLDIIKRDRAWNDDGARKQLLQFFEAWGPTDQATIGARRKLSALLFS</sequence>
<evidence type="ECO:0000256" key="1">
    <source>
        <dbReference type="ARBA" id="ARBA00022448"/>
    </source>
</evidence>
<evidence type="ECO:0000256" key="2">
    <source>
        <dbReference type="ARBA" id="ARBA00022982"/>
    </source>
</evidence>
<dbReference type="InterPro" id="IPR017937">
    <property type="entry name" value="Thioredoxin_CS"/>
</dbReference>
<feature type="region of interest" description="Disordered" evidence="5">
    <location>
        <begin position="1"/>
        <end position="23"/>
    </location>
</feature>
<evidence type="ECO:0000256" key="4">
    <source>
        <dbReference type="ARBA" id="ARBA00023284"/>
    </source>
</evidence>
<protein>
    <submittedName>
        <fullName evidence="7">Co-chaperone YbbN</fullName>
    </submittedName>
</protein>
<dbReference type="SUPFAM" id="SSF48452">
    <property type="entry name" value="TPR-like"/>
    <property type="match status" value="1"/>
</dbReference>
<dbReference type="InterPro" id="IPR036249">
    <property type="entry name" value="Thioredoxin-like_sf"/>
</dbReference>
<feature type="domain" description="Thioredoxin" evidence="6">
    <location>
        <begin position="7"/>
        <end position="149"/>
    </location>
</feature>
<evidence type="ECO:0000256" key="3">
    <source>
        <dbReference type="ARBA" id="ARBA00023157"/>
    </source>
</evidence>